<sequence>MVISVEINNCIVRKTLVDQGSLDDILYWKMFKQLGIPETELTPYDEPLVFFSGERVDTRGTIDLYTYFGDEQVGRRIKGQYVVVHANTSYNMLLGRPSLNKLRAIVSTPHLAMKFPSETCMVITLHAD</sequence>
<name>A0A151T0U0_CAJCA</name>
<dbReference type="PANTHER" id="PTHR33240:SF15">
    <property type="entry name" value="GAG-PRO-LIKE PROTEIN"/>
    <property type="match status" value="1"/>
</dbReference>
<dbReference type="InterPro" id="IPR021109">
    <property type="entry name" value="Peptidase_aspartic_dom_sf"/>
</dbReference>
<proteinExistence type="predicted"/>
<dbReference type="AlphaFoldDB" id="A0A151T0U0"/>
<accession>A0A151T0U0</accession>
<dbReference type="Gramene" id="C.cajan_22350.t">
    <property type="protein sequence ID" value="C.cajan_22350.t.cds1"/>
    <property type="gene ID" value="C.cajan_22350"/>
</dbReference>
<dbReference type="EMBL" id="CM003611">
    <property type="protein sequence ID" value="KYP60601.1"/>
    <property type="molecule type" value="Genomic_DNA"/>
</dbReference>
<dbReference type="Gene3D" id="2.40.70.10">
    <property type="entry name" value="Acid Proteases"/>
    <property type="match status" value="1"/>
</dbReference>
<evidence type="ECO:0000313" key="2">
    <source>
        <dbReference type="Proteomes" id="UP000075243"/>
    </source>
</evidence>
<dbReference type="PANTHER" id="PTHR33240">
    <property type="entry name" value="OS08G0508500 PROTEIN"/>
    <property type="match status" value="1"/>
</dbReference>
<protein>
    <submittedName>
        <fullName evidence="1">Uncharacterized protein</fullName>
    </submittedName>
</protein>
<reference evidence="1 2" key="1">
    <citation type="journal article" date="2012" name="Nat. Biotechnol.">
        <title>Draft genome sequence of pigeonpea (Cajanus cajan), an orphan legume crop of resource-poor farmers.</title>
        <authorList>
            <person name="Varshney R.K."/>
            <person name="Chen W."/>
            <person name="Li Y."/>
            <person name="Bharti A.K."/>
            <person name="Saxena R.K."/>
            <person name="Schlueter J.A."/>
            <person name="Donoghue M.T."/>
            <person name="Azam S."/>
            <person name="Fan G."/>
            <person name="Whaley A.M."/>
            <person name="Farmer A.D."/>
            <person name="Sheridan J."/>
            <person name="Iwata A."/>
            <person name="Tuteja R."/>
            <person name="Penmetsa R.V."/>
            <person name="Wu W."/>
            <person name="Upadhyaya H.D."/>
            <person name="Yang S.P."/>
            <person name="Shah T."/>
            <person name="Saxena K.B."/>
            <person name="Michael T."/>
            <person name="McCombie W.R."/>
            <person name="Yang B."/>
            <person name="Zhang G."/>
            <person name="Yang H."/>
            <person name="Wang J."/>
            <person name="Spillane C."/>
            <person name="Cook D.R."/>
            <person name="May G.D."/>
            <person name="Xu X."/>
            <person name="Jackson S.A."/>
        </authorList>
    </citation>
    <scope>NUCLEOTIDE SEQUENCE [LARGE SCALE GENOMIC DNA]</scope>
    <source>
        <strain evidence="2">cv. Asha</strain>
    </source>
</reference>
<evidence type="ECO:0000313" key="1">
    <source>
        <dbReference type="EMBL" id="KYP60601.1"/>
    </source>
</evidence>
<gene>
    <name evidence="1" type="ORF">KK1_023008</name>
</gene>
<dbReference type="OMA" id="FDMACES"/>
<keyword evidence="2" id="KW-1185">Reference proteome</keyword>
<organism evidence="1 2">
    <name type="scientific">Cajanus cajan</name>
    <name type="common">Pigeon pea</name>
    <name type="synonym">Cajanus indicus</name>
    <dbReference type="NCBI Taxonomy" id="3821"/>
    <lineage>
        <taxon>Eukaryota</taxon>
        <taxon>Viridiplantae</taxon>
        <taxon>Streptophyta</taxon>
        <taxon>Embryophyta</taxon>
        <taxon>Tracheophyta</taxon>
        <taxon>Spermatophyta</taxon>
        <taxon>Magnoliopsida</taxon>
        <taxon>eudicotyledons</taxon>
        <taxon>Gunneridae</taxon>
        <taxon>Pentapetalae</taxon>
        <taxon>rosids</taxon>
        <taxon>fabids</taxon>
        <taxon>Fabales</taxon>
        <taxon>Fabaceae</taxon>
        <taxon>Papilionoideae</taxon>
        <taxon>50 kb inversion clade</taxon>
        <taxon>NPAAA clade</taxon>
        <taxon>indigoferoid/millettioid clade</taxon>
        <taxon>Phaseoleae</taxon>
        <taxon>Cajanus</taxon>
    </lineage>
</organism>
<dbReference type="Proteomes" id="UP000075243">
    <property type="component" value="Chromosome 9"/>
</dbReference>